<reference evidence="1 2" key="1">
    <citation type="journal article" date="2019" name="ISME J.">
        <title>Genome analyses of uncultured TG2/ZB3 bacteria in 'Margulisbacteria' specifically attached to ectosymbiotic spirochetes of protists in the termite gut.</title>
        <authorList>
            <person name="Utami Y.D."/>
            <person name="Kuwahara H."/>
            <person name="Igai K."/>
            <person name="Murakami T."/>
            <person name="Sugaya K."/>
            <person name="Morikawa T."/>
            <person name="Nagura Y."/>
            <person name="Yuki M."/>
            <person name="Deevong P."/>
            <person name="Inoue T."/>
            <person name="Kihara K."/>
            <person name="Lo N."/>
            <person name="Yamada A."/>
            <person name="Ohkuma M."/>
            <person name="Hongoh Y."/>
        </authorList>
    </citation>
    <scope>NUCLEOTIDE SEQUENCE [LARGE SCALE GENOMIC DNA]</scope>
    <source>
        <strain evidence="1">NkOx7-01</strain>
    </source>
</reference>
<dbReference type="InterPro" id="IPR036782">
    <property type="entry name" value="NE0471-like_N"/>
</dbReference>
<dbReference type="SUPFAM" id="SSF143880">
    <property type="entry name" value="NE0471 N-terminal domain-like"/>
    <property type="match status" value="1"/>
</dbReference>
<accession>A0A388T822</accession>
<name>A0A388T822_TERA1</name>
<dbReference type="Gene3D" id="3.30.2020.10">
    <property type="entry name" value="NE0471-like N-terminal domain"/>
    <property type="match status" value="1"/>
</dbReference>
<dbReference type="Proteomes" id="UP000269352">
    <property type="component" value="Unassembled WGS sequence"/>
</dbReference>
<dbReference type="InterPro" id="IPR018841">
    <property type="entry name" value="DUF2442"/>
</dbReference>
<comment type="caution">
    <text evidence="1">The sequence shown here is derived from an EMBL/GenBank/DDBJ whole genome shotgun (WGS) entry which is preliminary data.</text>
</comment>
<dbReference type="EMBL" id="BGZN01000002">
    <property type="protein sequence ID" value="GBR72760.1"/>
    <property type="molecule type" value="Genomic_DNA"/>
</dbReference>
<protein>
    <submittedName>
        <fullName evidence="1">Transcriptional regulators</fullName>
    </submittedName>
</protein>
<dbReference type="Pfam" id="PF10387">
    <property type="entry name" value="DUF2442"/>
    <property type="match status" value="1"/>
</dbReference>
<proteinExistence type="predicted"/>
<organism evidence="1 2">
    <name type="scientific">Termititenax aidoneus</name>
    <dbReference type="NCBI Taxonomy" id="2218524"/>
    <lineage>
        <taxon>Bacteria</taxon>
        <taxon>Bacillati</taxon>
        <taxon>Candidatus Margulisiibacteriota</taxon>
        <taxon>Candidatus Termititenacia</taxon>
        <taxon>Candidatus Termititenacales</taxon>
        <taxon>Candidatus Termititenacaceae</taxon>
        <taxon>Candidatus Termititenax</taxon>
    </lineage>
</organism>
<gene>
    <name evidence="1" type="ORF">NO1_0248</name>
</gene>
<evidence type="ECO:0000313" key="1">
    <source>
        <dbReference type="EMBL" id="GBR72760.1"/>
    </source>
</evidence>
<sequence>MKNLDAKHFWPKVVQVLPTDNFEVYAYFNDGSVRLYDVKPLLKSGTVFEPLIDIRIFKNKLAVINDTVAWDMGGNRDPRKCVDIDPFVVFEKPAVTDPLLKSAA</sequence>
<evidence type="ECO:0000313" key="2">
    <source>
        <dbReference type="Proteomes" id="UP000269352"/>
    </source>
</evidence>
<keyword evidence="2" id="KW-1185">Reference proteome</keyword>
<dbReference type="AlphaFoldDB" id="A0A388T822"/>